<sequence length="160" mass="16029">MPPRRGAALARAGRGARAPAVRRGSHGGRGWRVAAGGVSPARPEGVPCTCRRCPGGRPPSTLPRVDGGGGAASAGRVDPRGWRAPPPPVPASRRRGGREAPPAWPRAPPVAGVAAPPGGGHAPPPQGRARRGGPNGPDPAARARARPPRVTAECPPGARP</sequence>
<accession>A0A1X6PG58</accession>
<proteinExistence type="predicted"/>
<dbReference type="AlphaFoldDB" id="A0A1X6PG58"/>
<evidence type="ECO:0000313" key="3">
    <source>
        <dbReference type="Proteomes" id="UP000218209"/>
    </source>
</evidence>
<evidence type="ECO:0000313" key="2">
    <source>
        <dbReference type="EMBL" id="OSX79830.1"/>
    </source>
</evidence>
<organism evidence="2 3">
    <name type="scientific">Porphyra umbilicalis</name>
    <name type="common">Purple laver</name>
    <name type="synonym">Red alga</name>
    <dbReference type="NCBI Taxonomy" id="2786"/>
    <lineage>
        <taxon>Eukaryota</taxon>
        <taxon>Rhodophyta</taxon>
        <taxon>Bangiophyceae</taxon>
        <taxon>Bangiales</taxon>
        <taxon>Bangiaceae</taxon>
        <taxon>Porphyra</taxon>
    </lineage>
</organism>
<dbReference type="EMBL" id="KV918785">
    <property type="protein sequence ID" value="OSX79830.1"/>
    <property type="molecule type" value="Genomic_DNA"/>
</dbReference>
<evidence type="ECO:0000256" key="1">
    <source>
        <dbReference type="SAM" id="MobiDB-lite"/>
    </source>
</evidence>
<name>A0A1X6PG58_PORUM</name>
<protein>
    <submittedName>
        <fullName evidence="2">Uncharacterized protein</fullName>
    </submittedName>
</protein>
<dbReference type="Proteomes" id="UP000218209">
    <property type="component" value="Unassembled WGS sequence"/>
</dbReference>
<reference evidence="2 3" key="1">
    <citation type="submission" date="2017-03" db="EMBL/GenBank/DDBJ databases">
        <title>WGS assembly of Porphyra umbilicalis.</title>
        <authorList>
            <person name="Brawley S.H."/>
            <person name="Blouin N.A."/>
            <person name="Ficko-Blean E."/>
            <person name="Wheeler G.L."/>
            <person name="Lohr M."/>
            <person name="Goodson H.V."/>
            <person name="Jenkins J.W."/>
            <person name="Blaby-Haas C.E."/>
            <person name="Helliwell K.E."/>
            <person name="Chan C."/>
            <person name="Marriage T."/>
            <person name="Bhattacharya D."/>
            <person name="Klein A.S."/>
            <person name="Badis Y."/>
            <person name="Brodie J."/>
            <person name="Cao Y."/>
            <person name="Collen J."/>
            <person name="Dittami S.M."/>
            <person name="Gachon C.M."/>
            <person name="Green B.R."/>
            <person name="Karpowicz S."/>
            <person name="Kim J.W."/>
            <person name="Kudahl U."/>
            <person name="Lin S."/>
            <person name="Michel G."/>
            <person name="Mittag M."/>
            <person name="Olson B.J."/>
            <person name="Pangilinan J."/>
            <person name="Peng Y."/>
            <person name="Qiu H."/>
            <person name="Shu S."/>
            <person name="Singer J.T."/>
            <person name="Smith A.G."/>
            <person name="Sprecher B.N."/>
            <person name="Wagner V."/>
            <person name="Wang W."/>
            <person name="Wang Z.-Y."/>
            <person name="Yan J."/>
            <person name="Yarish C."/>
            <person name="Zoeuner-Riek S."/>
            <person name="Zhuang Y."/>
            <person name="Zou Y."/>
            <person name="Lindquist E.A."/>
            <person name="Grimwood J."/>
            <person name="Barry K."/>
            <person name="Rokhsar D.S."/>
            <person name="Schmutz J."/>
            <person name="Stiller J.W."/>
            <person name="Grossman A.R."/>
            <person name="Prochnik S.E."/>
        </authorList>
    </citation>
    <scope>NUCLEOTIDE SEQUENCE [LARGE SCALE GENOMIC DNA]</scope>
    <source>
        <strain evidence="2">4086291</strain>
    </source>
</reference>
<keyword evidence="3" id="KW-1185">Reference proteome</keyword>
<feature type="compositionally biased region" description="Low complexity" evidence="1">
    <location>
        <begin position="138"/>
        <end position="152"/>
    </location>
</feature>
<gene>
    <name evidence="2" type="ORF">BU14_0070s0005</name>
</gene>
<feature type="compositionally biased region" description="Low complexity" evidence="1">
    <location>
        <begin position="1"/>
        <end position="22"/>
    </location>
</feature>
<feature type="region of interest" description="Disordered" evidence="1">
    <location>
        <begin position="1"/>
        <end position="160"/>
    </location>
</feature>